<keyword evidence="3" id="KW-1185">Reference proteome</keyword>
<organism evidence="2 3">
    <name type="scientific">Candidatus Nitrososphaera evergladensis SR1</name>
    <dbReference type="NCBI Taxonomy" id="1459636"/>
    <lineage>
        <taxon>Archaea</taxon>
        <taxon>Nitrososphaerota</taxon>
        <taxon>Nitrososphaeria</taxon>
        <taxon>Nitrososphaerales</taxon>
        <taxon>Nitrososphaeraceae</taxon>
        <taxon>Nitrososphaera</taxon>
    </lineage>
</organism>
<dbReference type="AlphaFoldDB" id="A0A075MP65"/>
<dbReference type="EMBL" id="CP007174">
    <property type="protein sequence ID" value="AIF83331.1"/>
    <property type="molecule type" value="Genomic_DNA"/>
</dbReference>
<gene>
    <name evidence="2" type="ORF">NTE_01262</name>
</gene>
<keyword evidence="1" id="KW-1133">Transmembrane helix</keyword>
<dbReference type="KEGG" id="nev:NTE_01262"/>
<evidence type="ECO:0000313" key="3">
    <source>
        <dbReference type="Proteomes" id="UP000028194"/>
    </source>
</evidence>
<reference evidence="2 3" key="1">
    <citation type="journal article" date="2014" name="PLoS ONE">
        <title>Genome Sequence of Candidatus Nitrososphaera evergladensis from Group I.1b Enriched from Everglades Soil Reveals Novel Genomic Features of the Ammonia-Oxidizing Archaea.</title>
        <authorList>
            <person name="Zhalnina K.V."/>
            <person name="Dias R."/>
            <person name="Leonard M.T."/>
            <person name="Dorr de Quadros P."/>
            <person name="Camargo F.A."/>
            <person name="Drew J.C."/>
            <person name="Farmerie W.G."/>
            <person name="Daroub S.H."/>
            <person name="Triplett E.W."/>
        </authorList>
    </citation>
    <scope>NUCLEOTIDE SEQUENCE [LARGE SCALE GENOMIC DNA]</scope>
    <source>
        <strain evidence="2 3">SR1</strain>
    </source>
</reference>
<keyword evidence="1" id="KW-0812">Transmembrane</keyword>
<feature type="transmembrane region" description="Helical" evidence="1">
    <location>
        <begin position="20"/>
        <end position="40"/>
    </location>
</feature>
<evidence type="ECO:0000313" key="2">
    <source>
        <dbReference type="EMBL" id="AIF83331.1"/>
    </source>
</evidence>
<dbReference type="HOGENOM" id="CLU_2091192_0_0_2"/>
<name>A0A075MP65_9ARCH</name>
<protein>
    <submittedName>
        <fullName evidence="2">Uncharacterized protein</fullName>
    </submittedName>
</protein>
<keyword evidence="1" id="KW-0472">Membrane</keyword>
<accession>A0A075MP65</accession>
<dbReference type="Proteomes" id="UP000028194">
    <property type="component" value="Chromosome"/>
</dbReference>
<dbReference type="GeneID" id="41597067"/>
<proteinExistence type="predicted"/>
<dbReference type="RefSeq" id="WP_148700118.1">
    <property type="nucleotide sequence ID" value="NZ_CP007174.1"/>
</dbReference>
<sequence length="116" mass="13292">MVEWDLNPRVLAAKASRQELVRLIIANGLTETLYLFYFLYMSIMGRDVVEATTKGDVIADLRSLGIEPRTRTELNDEKELEGLAEILKQSMIEDYKIAYSERGREYKEEASSTLTP</sequence>
<dbReference type="STRING" id="1459636.NTE_01262"/>
<evidence type="ECO:0000256" key="1">
    <source>
        <dbReference type="SAM" id="Phobius"/>
    </source>
</evidence>